<dbReference type="InParanoid" id="A0A090CLN5"/>
<dbReference type="PANTHER" id="PTHR11014:SF63">
    <property type="entry name" value="METALLOPEPTIDASE, PUTATIVE (AFU_ORTHOLOGUE AFUA_6G09600)-RELATED"/>
    <property type="match status" value="1"/>
</dbReference>
<feature type="transmembrane region" description="Helical" evidence="2">
    <location>
        <begin position="31"/>
        <end position="51"/>
    </location>
</feature>
<keyword evidence="4" id="KW-1185">Reference proteome</keyword>
<dbReference type="Proteomes" id="UP000001197">
    <property type="component" value="Chromosome 5"/>
</dbReference>
<evidence type="ECO:0000256" key="2">
    <source>
        <dbReference type="SAM" id="Phobius"/>
    </source>
</evidence>
<dbReference type="Gene3D" id="3.40.630.10">
    <property type="entry name" value="Zn peptidases"/>
    <property type="match status" value="1"/>
</dbReference>
<organism evidence="3 4">
    <name type="scientific">Podospora anserina (strain S / ATCC MYA-4624 / DSM 980 / FGSC 10383)</name>
    <name type="common">Pleurage anserina</name>
    <dbReference type="NCBI Taxonomy" id="515849"/>
    <lineage>
        <taxon>Eukaryota</taxon>
        <taxon>Fungi</taxon>
        <taxon>Dikarya</taxon>
        <taxon>Ascomycota</taxon>
        <taxon>Pezizomycotina</taxon>
        <taxon>Sordariomycetes</taxon>
        <taxon>Sordariomycetidae</taxon>
        <taxon>Sordariales</taxon>
        <taxon>Podosporaceae</taxon>
        <taxon>Podospora</taxon>
        <taxon>Podospora anserina</taxon>
    </lineage>
</organism>
<dbReference type="AlphaFoldDB" id="A0A090CLN5"/>
<dbReference type="EMBL" id="FO904940">
    <property type="protein sequence ID" value="CDP29270.1"/>
    <property type="molecule type" value="Genomic_DNA"/>
</dbReference>
<evidence type="ECO:0000313" key="4">
    <source>
        <dbReference type="Proteomes" id="UP000001197"/>
    </source>
</evidence>
<dbReference type="STRING" id="515849.A0A090CLN5"/>
<dbReference type="eggNOG" id="ENOG502QQEM">
    <property type="taxonomic scope" value="Eukaryota"/>
</dbReference>
<protein>
    <recommendedName>
        <fullName evidence="5">Peptidase M20 dimerisation domain-containing protein</fullName>
    </recommendedName>
</protein>
<dbReference type="NCBIfam" id="TIGR01891">
    <property type="entry name" value="amidohydrolases"/>
    <property type="match status" value="1"/>
</dbReference>
<dbReference type="PANTHER" id="PTHR11014">
    <property type="entry name" value="PEPTIDASE M20 FAMILY MEMBER"/>
    <property type="match status" value="1"/>
</dbReference>
<dbReference type="InterPro" id="IPR036264">
    <property type="entry name" value="Bact_exopeptidase_dim_dom"/>
</dbReference>
<dbReference type="Pfam" id="PF01546">
    <property type="entry name" value="Peptidase_M20"/>
    <property type="match status" value="1"/>
</dbReference>
<dbReference type="Gene3D" id="3.30.70.360">
    <property type="match status" value="1"/>
</dbReference>
<dbReference type="SUPFAM" id="SSF53187">
    <property type="entry name" value="Zn-dependent exopeptidases"/>
    <property type="match status" value="1"/>
</dbReference>
<evidence type="ECO:0008006" key="5">
    <source>
        <dbReference type="Google" id="ProtNLM"/>
    </source>
</evidence>
<sequence length="478" mass="51753">MPAAKPTSPTAPVVRYHVSTANLARSNVRTFLKGLLGLTICVIGLSQFIVLPAEQLIFNGAWDDKIHLKPEPELLKAVIEKHRPEVGPYVEFYRYVHQNPEISSKEAKTAELVASHLGKLGYKVSSGIGGHGVVGVMKNGPGKVVLMRAELDALPILEQTNVSYRSEHRMIDRYGNERPVMHACGHDMNMAALLMASSLLKNAFHWWKGTLLVVFQPDEEETGGAQAMVDDGLYDIVPVPDLMLGQHVVADSKAGTIAIRSGPVLVAADSLQARVFGGPCGGANPQRCVDPIPLSMQIVLGLQDAITQELGQHEDATVACWGFHAGEPGNDYVAYADILLDIKTVKPNIRLRVLEIVKQRFLDECRSAGAPRDPEFNHTVRAPLTTNSDSIAGPLAEVFAGFFGQSFVDMPFTSACEDFPILGAAHNIPYAYWNFGGTHPDAEEPVPSNHSPLFAPEVNLTLRTGSDAMALAALTFLA</sequence>
<name>A0A090CLN5_PODAN</name>
<dbReference type="InterPro" id="IPR002933">
    <property type="entry name" value="Peptidase_M20"/>
</dbReference>
<dbReference type="SUPFAM" id="SSF55031">
    <property type="entry name" value="Bacterial exopeptidase dimerisation domain"/>
    <property type="match status" value="1"/>
</dbReference>
<dbReference type="InterPro" id="IPR017439">
    <property type="entry name" value="Amidohydrolase"/>
</dbReference>
<reference evidence="3 4" key="1">
    <citation type="journal article" date="2008" name="Genome Biol.">
        <title>The genome sequence of the model ascomycete fungus Podospora anserina.</title>
        <authorList>
            <person name="Espagne E."/>
            <person name="Lespinet O."/>
            <person name="Malagnac F."/>
            <person name="Da Silva C."/>
            <person name="Jaillon O."/>
            <person name="Porcel B.M."/>
            <person name="Couloux A."/>
            <person name="Aury J.-M."/>
            <person name="Segurens B."/>
            <person name="Poulain J."/>
            <person name="Anthouard V."/>
            <person name="Grossetete S."/>
            <person name="Khalili H."/>
            <person name="Coppin E."/>
            <person name="Dequard-Chablat M."/>
            <person name="Picard M."/>
            <person name="Contamine V."/>
            <person name="Arnaise S."/>
            <person name="Bourdais A."/>
            <person name="Berteaux-Lecellier V."/>
            <person name="Gautheret D."/>
            <person name="de Vries R.P."/>
            <person name="Battaglia E."/>
            <person name="Coutinho P.M."/>
            <person name="Danchin E.G.J."/>
            <person name="Henrissat B."/>
            <person name="El Khoury R."/>
            <person name="Sainsard-Chanet A."/>
            <person name="Boivin A."/>
            <person name="Pinan-Lucarre B."/>
            <person name="Sellem C.H."/>
            <person name="Debuchy R."/>
            <person name="Wincker P."/>
            <person name="Weissenbach J."/>
            <person name="Silar P."/>
        </authorList>
    </citation>
    <scope>NUCLEOTIDE SEQUENCE [LARGE SCALE GENOMIC DNA]</scope>
    <source>
        <strain evidence="4">S / ATCC MYA-4624 / DSM 980 / FGSC 10383</strain>
    </source>
</reference>
<dbReference type="GO" id="GO:0016787">
    <property type="term" value="F:hydrolase activity"/>
    <property type="evidence" value="ECO:0007669"/>
    <property type="project" value="InterPro"/>
</dbReference>
<accession>A0A090CLN5</accession>
<reference evidence="4" key="2">
    <citation type="journal article" date="2014" name="Genetics">
        <title>Maintaining two mating types: Structure of the mating type locus and its role in heterokaryosis in Podospora anserina.</title>
        <authorList>
            <person name="Grognet P."/>
            <person name="Bidard F."/>
            <person name="Kuchly C."/>
            <person name="Tong L.C.H."/>
            <person name="Coppin E."/>
            <person name="Benkhali J.A."/>
            <person name="Couloux A."/>
            <person name="Wincker P."/>
            <person name="Debuchy R."/>
            <person name="Silar P."/>
        </authorList>
    </citation>
    <scope>GENOME REANNOTATION</scope>
    <source>
        <strain evidence="4">S / ATCC MYA-4624 / DSM 980 / FGSC 10383</strain>
    </source>
</reference>
<keyword evidence="2" id="KW-0812">Transmembrane</keyword>
<proteinExistence type="inferred from homology"/>
<evidence type="ECO:0000313" key="3">
    <source>
        <dbReference type="EMBL" id="CDP29270.1"/>
    </source>
</evidence>
<evidence type="ECO:0000256" key="1">
    <source>
        <dbReference type="ARBA" id="ARBA00006247"/>
    </source>
</evidence>
<comment type="similarity">
    <text evidence="1">Belongs to the peptidase M20A family.</text>
</comment>
<keyword evidence="2" id="KW-1133">Transmembrane helix</keyword>
<keyword evidence="2" id="KW-0472">Membrane</keyword>